<dbReference type="InterPro" id="IPR017103">
    <property type="entry name" value="Iontropic_Glu_rcpt_pln"/>
</dbReference>
<dbReference type="InterPro" id="IPR015683">
    <property type="entry name" value="Ionotropic_Glu_rcpt"/>
</dbReference>
<comment type="caution">
    <text evidence="17">The sequence shown here is derived from an EMBL/GenBank/DDBJ whole genome shotgun (WGS) entry which is preliminary data.</text>
</comment>
<evidence type="ECO:0000256" key="14">
    <source>
        <dbReference type="PIRSR" id="PIRSR037090-50"/>
    </source>
</evidence>
<dbReference type="InterPro" id="IPR001320">
    <property type="entry name" value="Iontro_rcpt_C"/>
</dbReference>
<evidence type="ECO:0000256" key="4">
    <source>
        <dbReference type="ARBA" id="ARBA00022692"/>
    </source>
</evidence>
<keyword evidence="14" id="KW-1015">Disulfide bond</keyword>
<evidence type="ECO:0000313" key="18">
    <source>
        <dbReference type="Proteomes" id="UP000823388"/>
    </source>
</evidence>
<keyword evidence="7 13" id="KW-0406">Ion transport</keyword>
<gene>
    <name evidence="17" type="ORF">PVAP13_2KG345300</name>
</gene>
<dbReference type="InterPro" id="IPR019594">
    <property type="entry name" value="Glu/Gly-bd"/>
</dbReference>
<keyword evidence="5" id="KW-0732">Signal</keyword>
<keyword evidence="10" id="KW-0325">Glycoprotein</keyword>
<name>A0A8T0WCI2_PANVG</name>
<feature type="transmembrane region" description="Helical" evidence="15">
    <location>
        <begin position="736"/>
        <end position="755"/>
    </location>
</feature>
<evidence type="ECO:0000256" key="7">
    <source>
        <dbReference type="ARBA" id="ARBA00023065"/>
    </source>
</evidence>
<evidence type="ECO:0000256" key="8">
    <source>
        <dbReference type="ARBA" id="ARBA00023136"/>
    </source>
</evidence>
<dbReference type="CDD" id="cd13686">
    <property type="entry name" value="GluR_Plant"/>
    <property type="match status" value="1"/>
</dbReference>
<keyword evidence="3 13" id="KW-0813">Transport</keyword>
<dbReference type="Gene3D" id="3.40.50.2300">
    <property type="match status" value="2"/>
</dbReference>
<keyword evidence="4 15" id="KW-0812">Transmembrane</keyword>
<dbReference type="EMBL" id="CM029039">
    <property type="protein sequence ID" value="KAG2643586.1"/>
    <property type="molecule type" value="Genomic_DNA"/>
</dbReference>
<dbReference type="PANTHER" id="PTHR34836">
    <property type="entry name" value="OS06G0188250 PROTEIN"/>
    <property type="match status" value="1"/>
</dbReference>
<dbReference type="FunFam" id="3.40.190.10:FF:000195">
    <property type="entry name" value="Glutamate receptor 2.7"/>
    <property type="match status" value="1"/>
</dbReference>
<feature type="domain" description="Ionotropic glutamate receptor C-terminal" evidence="16">
    <location>
        <begin position="362"/>
        <end position="711"/>
    </location>
</feature>
<dbReference type="AlphaFoldDB" id="A0A8T0WCI2"/>
<keyword evidence="6 15" id="KW-1133">Transmembrane helix</keyword>
<proteinExistence type="inferred from homology"/>
<evidence type="ECO:0000256" key="10">
    <source>
        <dbReference type="ARBA" id="ARBA00023180"/>
    </source>
</evidence>
<dbReference type="Pfam" id="PF01094">
    <property type="entry name" value="ANF_receptor"/>
    <property type="match status" value="1"/>
</dbReference>
<dbReference type="FunFam" id="3.40.190.10:FF:000054">
    <property type="entry name" value="Glutamate receptor"/>
    <property type="match status" value="1"/>
</dbReference>
<comment type="subcellular location">
    <subcellularLocation>
        <location evidence="1">Membrane</location>
        <topology evidence="1">Multi-pass membrane protein</topology>
    </subcellularLocation>
</comment>
<keyword evidence="11 13" id="KW-1071">Ligand-gated ion channel</keyword>
<dbReference type="InterPro" id="IPR001828">
    <property type="entry name" value="ANF_lig-bd_rcpt"/>
</dbReference>
<evidence type="ECO:0000256" key="13">
    <source>
        <dbReference type="PIRNR" id="PIRNR037090"/>
    </source>
</evidence>
<evidence type="ECO:0000256" key="6">
    <source>
        <dbReference type="ARBA" id="ARBA00022989"/>
    </source>
</evidence>
<dbReference type="Gene3D" id="3.40.190.10">
    <property type="entry name" value="Periplasmic binding protein-like II"/>
    <property type="match status" value="1"/>
</dbReference>
<keyword evidence="8 13" id="KW-0472">Membrane</keyword>
<evidence type="ECO:0000259" key="16">
    <source>
        <dbReference type="SMART" id="SM00079"/>
    </source>
</evidence>
<evidence type="ECO:0000256" key="12">
    <source>
        <dbReference type="ARBA" id="ARBA00023303"/>
    </source>
</evidence>
<dbReference type="SUPFAM" id="SSF53850">
    <property type="entry name" value="Periplasmic binding protein-like II"/>
    <property type="match status" value="1"/>
</dbReference>
<evidence type="ECO:0000256" key="9">
    <source>
        <dbReference type="ARBA" id="ARBA00023170"/>
    </source>
</evidence>
<evidence type="ECO:0000256" key="2">
    <source>
        <dbReference type="ARBA" id="ARBA00008685"/>
    </source>
</evidence>
<keyword evidence="9 13" id="KW-0675">Receptor</keyword>
<evidence type="ECO:0000256" key="11">
    <source>
        <dbReference type="ARBA" id="ARBA00023286"/>
    </source>
</evidence>
<evidence type="ECO:0000256" key="5">
    <source>
        <dbReference type="ARBA" id="ARBA00022729"/>
    </source>
</evidence>
<dbReference type="FunFam" id="3.40.50.2300:FF:000188">
    <property type="entry name" value="Glutamate receptor"/>
    <property type="match status" value="1"/>
</dbReference>
<reference evidence="17" key="1">
    <citation type="submission" date="2020-05" db="EMBL/GenBank/DDBJ databases">
        <title>WGS assembly of Panicum virgatum.</title>
        <authorList>
            <person name="Lovell J.T."/>
            <person name="Jenkins J."/>
            <person name="Shu S."/>
            <person name="Juenger T.E."/>
            <person name="Schmutz J."/>
        </authorList>
    </citation>
    <scope>NUCLEOTIDE SEQUENCE</scope>
    <source>
        <strain evidence="17">AP13</strain>
    </source>
</reference>
<evidence type="ECO:0000256" key="3">
    <source>
        <dbReference type="ARBA" id="ARBA00022448"/>
    </source>
</evidence>
<keyword evidence="18" id="KW-1185">Reference proteome</keyword>
<sequence length="810" mass="89884">MASISLALEDFYASQPGSTTTVALHVADCKDDEITATSAVQVLVRTALNDASQVPAIASLVQLFHWRQVVPIYEDSDFGRGIIPYLVDALQDVDARIPYRSVIPSAPTDDQIQAELNKLKTMQTRVFVVHMSSDIAARLFVLAHDAEMLADGYAWIVTDSVGNMFSSFDQRTINSMQGVLGVRPYVPPSDKLINFPPRFVSRYRQQNPGAPDPANPNVFHLWAYDTAWAIALALRKVGPLTQGFQTPSPQNSNSSNDLSMLAVSQDGPGIIDAIRATKFQGISGEFVLADGQLQASVFEVFNVIGNSYQNAGFWTPNFGLSKNLIVSSGSSGIVGLNTVIWPGGSVQPPRGWEWPVAGKKLQIAVPVKPTVNPFVNVKKNVATGKFDVTGYCIDIFEAVMREMPYAVPYEYVPVVDPNIATNITLSYSEICYEVSLKKYDAMVGDTTIIINRSMFVDFTLLYTESGVQMVVPMRENWSKSLWVFMKPIETRLWVAILVVFLFTGFVIWLVEHRESRYFGGTAGKQLDNIAYFNFQALLSVPRDPKLKKWLSKFALINFVLLVWLLEKLYSASLTSMMTVQLQPTVVDLNQLISNGDYIGYQSGSFVKDLLKSLNVDQRKIRSYRTDQYAEALMKGSWNGGVAAIVDEIPYLKLFMSKHCRNHSIIGRVYKTGGFGFVFPKGSPLVGDMSRAILKVTEGDEIVGIERKWLGLDEGACNSLTNAFEMGSVITWSSLKGVFFITISLWGIAGIIYMVINFSPWWQGRGQVQEAVAELVIEHANGDARDERAWPIERNGHLVLHLRGNPPPPAQ</sequence>
<comment type="similarity">
    <text evidence="2 13">Belongs to the glutamate-gated ion channel (TC 1.A.10.1) family.</text>
</comment>
<dbReference type="InterPro" id="IPR028082">
    <property type="entry name" value="Peripla_BP_I"/>
</dbReference>
<protein>
    <recommendedName>
        <fullName evidence="13">Glutamate receptor</fullName>
    </recommendedName>
</protein>
<organism evidence="17 18">
    <name type="scientific">Panicum virgatum</name>
    <name type="common">Blackwell switchgrass</name>
    <dbReference type="NCBI Taxonomy" id="38727"/>
    <lineage>
        <taxon>Eukaryota</taxon>
        <taxon>Viridiplantae</taxon>
        <taxon>Streptophyta</taxon>
        <taxon>Embryophyta</taxon>
        <taxon>Tracheophyta</taxon>
        <taxon>Spermatophyta</taxon>
        <taxon>Magnoliopsida</taxon>
        <taxon>Liliopsida</taxon>
        <taxon>Poales</taxon>
        <taxon>Poaceae</taxon>
        <taxon>PACMAD clade</taxon>
        <taxon>Panicoideae</taxon>
        <taxon>Panicodae</taxon>
        <taxon>Paniceae</taxon>
        <taxon>Panicinae</taxon>
        <taxon>Panicum</taxon>
        <taxon>Panicum sect. Hiantes</taxon>
    </lineage>
</organism>
<feature type="disulfide bond" evidence="14">
    <location>
        <begin position="659"/>
        <end position="716"/>
    </location>
</feature>
<dbReference type="Gene3D" id="1.10.287.70">
    <property type="match status" value="1"/>
</dbReference>
<dbReference type="PIRSF" id="PIRSF037090">
    <property type="entry name" value="Iontro_Glu-like_rcpt_pln"/>
    <property type="match status" value="1"/>
</dbReference>
<evidence type="ECO:0000256" key="1">
    <source>
        <dbReference type="ARBA" id="ARBA00004141"/>
    </source>
</evidence>
<accession>A0A8T0WCI2</accession>
<evidence type="ECO:0000313" key="17">
    <source>
        <dbReference type="EMBL" id="KAG2643586.1"/>
    </source>
</evidence>
<feature type="transmembrane region" description="Helical" evidence="15">
    <location>
        <begin position="492"/>
        <end position="510"/>
    </location>
</feature>
<keyword evidence="12 13" id="KW-0407">Ion channel</keyword>
<dbReference type="Pfam" id="PF00060">
    <property type="entry name" value="Lig_chan"/>
    <property type="match status" value="1"/>
</dbReference>
<dbReference type="Pfam" id="PF10613">
    <property type="entry name" value="Lig_chan-Glu_bd"/>
    <property type="match status" value="1"/>
</dbReference>
<dbReference type="Proteomes" id="UP000823388">
    <property type="component" value="Chromosome 2K"/>
</dbReference>
<dbReference type="PANTHER" id="PTHR34836:SF9">
    <property type="entry name" value="RECEPTOR LIGAND BINDING REGION DOMAIN-CONTAINING PROTEIN"/>
    <property type="match status" value="1"/>
</dbReference>
<comment type="function">
    <text evidence="13">Glutamate-gated receptor that probably acts as non-selective cation channel.</text>
</comment>
<dbReference type="SMART" id="SM00079">
    <property type="entry name" value="PBPe"/>
    <property type="match status" value="1"/>
</dbReference>
<dbReference type="GO" id="GO:0015276">
    <property type="term" value="F:ligand-gated monoatomic ion channel activity"/>
    <property type="evidence" value="ECO:0007669"/>
    <property type="project" value="InterPro"/>
</dbReference>
<dbReference type="SUPFAM" id="SSF53822">
    <property type="entry name" value="Periplasmic binding protein-like I"/>
    <property type="match status" value="1"/>
</dbReference>
<dbReference type="GO" id="GO:0016020">
    <property type="term" value="C:membrane"/>
    <property type="evidence" value="ECO:0007669"/>
    <property type="project" value="UniProtKB-SubCell"/>
</dbReference>
<evidence type="ECO:0000256" key="15">
    <source>
        <dbReference type="SAM" id="Phobius"/>
    </source>
</evidence>